<dbReference type="InterPro" id="IPR049326">
    <property type="entry name" value="Rhodopsin_dom_fungi"/>
</dbReference>
<organism evidence="3 4">
    <name type="scientific">Aspergillus udagawae</name>
    <dbReference type="NCBI Taxonomy" id="91492"/>
    <lineage>
        <taxon>Eukaryota</taxon>
        <taxon>Fungi</taxon>
        <taxon>Dikarya</taxon>
        <taxon>Ascomycota</taxon>
        <taxon>Pezizomycotina</taxon>
        <taxon>Eurotiomycetes</taxon>
        <taxon>Eurotiomycetidae</taxon>
        <taxon>Eurotiales</taxon>
        <taxon>Aspergillaceae</taxon>
        <taxon>Aspergillus</taxon>
        <taxon>Aspergillus subgen. Fumigati</taxon>
    </lineage>
</organism>
<dbReference type="Proteomes" id="UP000465266">
    <property type="component" value="Unassembled WGS sequence"/>
</dbReference>
<keyword evidence="1" id="KW-0812">Transmembrane</keyword>
<proteinExistence type="predicted"/>
<reference evidence="3 4" key="1">
    <citation type="submission" date="2020-01" db="EMBL/GenBank/DDBJ databases">
        <title>Draft genome sequence of Aspergillus udagawae IFM 53868.</title>
        <authorList>
            <person name="Takahashi H."/>
            <person name="Yaguchi T."/>
        </authorList>
    </citation>
    <scope>NUCLEOTIDE SEQUENCE [LARGE SCALE GENOMIC DNA]</scope>
    <source>
        <strain evidence="3 4">IFM 53868</strain>
    </source>
</reference>
<keyword evidence="1" id="KW-0472">Membrane</keyword>
<protein>
    <recommendedName>
        <fullName evidence="2">Rhodopsin domain-containing protein</fullName>
    </recommendedName>
</protein>
<comment type="caution">
    <text evidence="3">The sequence shown here is derived from an EMBL/GenBank/DDBJ whole genome shotgun (WGS) entry which is preliminary data.</text>
</comment>
<feature type="transmembrane region" description="Helical" evidence="1">
    <location>
        <begin position="15"/>
        <end position="38"/>
    </location>
</feature>
<sequence length="97" mass="10851">MRTRDFKAFGWDDGLMVVAMLLNIWFAIGGLAGSVTGIGKRSSEFSSISDVRAALWEKRWWLSQSAYVWVVCGARISIAMMLLHLAIQHARPSTFDS</sequence>
<dbReference type="EMBL" id="BLKG01000002">
    <property type="protein sequence ID" value="GFF70452.1"/>
    <property type="molecule type" value="Genomic_DNA"/>
</dbReference>
<name>A0ABQ1A0A5_9EURO</name>
<gene>
    <name evidence="3" type="ORF">IFM53868_00311</name>
</gene>
<dbReference type="Pfam" id="PF20684">
    <property type="entry name" value="Fung_rhodopsin"/>
    <property type="match status" value="1"/>
</dbReference>
<evidence type="ECO:0000259" key="2">
    <source>
        <dbReference type="Pfam" id="PF20684"/>
    </source>
</evidence>
<keyword evidence="4" id="KW-1185">Reference proteome</keyword>
<evidence type="ECO:0000313" key="3">
    <source>
        <dbReference type="EMBL" id="GFF70452.1"/>
    </source>
</evidence>
<feature type="transmembrane region" description="Helical" evidence="1">
    <location>
        <begin position="66"/>
        <end position="87"/>
    </location>
</feature>
<evidence type="ECO:0000313" key="4">
    <source>
        <dbReference type="Proteomes" id="UP000465266"/>
    </source>
</evidence>
<keyword evidence="1" id="KW-1133">Transmembrane helix</keyword>
<accession>A0ABQ1A0A5</accession>
<evidence type="ECO:0000256" key="1">
    <source>
        <dbReference type="SAM" id="Phobius"/>
    </source>
</evidence>
<feature type="domain" description="Rhodopsin" evidence="2">
    <location>
        <begin position="6"/>
        <end position="87"/>
    </location>
</feature>